<evidence type="ECO:0000313" key="3">
    <source>
        <dbReference type="Proteomes" id="UP001228905"/>
    </source>
</evidence>
<feature type="signal peptide" evidence="1">
    <location>
        <begin position="1"/>
        <end position="20"/>
    </location>
</feature>
<reference evidence="2 3" key="1">
    <citation type="submission" date="2023-07" db="EMBL/GenBank/DDBJ databases">
        <title>Genomic Encyclopedia of Type Strains, Phase IV (KMG-IV): sequencing the most valuable type-strain genomes for metagenomic binning, comparative biology and taxonomic classification.</title>
        <authorList>
            <person name="Goeker M."/>
        </authorList>
    </citation>
    <scope>NUCLEOTIDE SEQUENCE [LARGE SCALE GENOMIC DNA]</scope>
    <source>
        <strain evidence="2 3">DSM 18695</strain>
    </source>
</reference>
<gene>
    <name evidence="2" type="ORF">QO010_000110</name>
</gene>
<name>A0ABU0IN31_9CAUL</name>
<dbReference type="Proteomes" id="UP001228905">
    <property type="component" value="Unassembled WGS sequence"/>
</dbReference>
<dbReference type="EMBL" id="JAUSVS010000001">
    <property type="protein sequence ID" value="MDQ0462362.1"/>
    <property type="molecule type" value="Genomic_DNA"/>
</dbReference>
<feature type="chain" id="PRO_5045449478" evidence="1">
    <location>
        <begin position="21"/>
        <end position="173"/>
    </location>
</feature>
<proteinExistence type="predicted"/>
<keyword evidence="3" id="KW-1185">Reference proteome</keyword>
<protein>
    <submittedName>
        <fullName evidence="2">Uncharacterized protein</fullName>
    </submittedName>
</protein>
<dbReference type="RefSeq" id="WP_307344611.1">
    <property type="nucleotide sequence ID" value="NZ_JAUSVS010000001.1"/>
</dbReference>
<evidence type="ECO:0000256" key="1">
    <source>
        <dbReference type="SAM" id="SignalP"/>
    </source>
</evidence>
<organism evidence="2 3">
    <name type="scientific">Caulobacter ginsengisoli</name>
    <dbReference type="NCBI Taxonomy" id="400775"/>
    <lineage>
        <taxon>Bacteria</taxon>
        <taxon>Pseudomonadati</taxon>
        <taxon>Pseudomonadota</taxon>
        <taxon>Alphaproteobacteria</taxon>
        <taxon>Caulobacterales</taxon>
        <taxon>Caulobacteraceae</taxon>
        <taxon>Caulobacter</taxon>
    </lineage>
</organism>
<evidence type="ECO:0000313" key="2">
    <source>
        <dbReference type="EMBL" id="MDQ0462362.1"/>
    </source>
</evidence>
<accession>A0ABU0IN31</accession>
<comment type="caution">
    <text evidence="2">The sequence shown here is derived from an EMBL/GenBank/DDBJ whole genome shotgun (WGS) entry which is preliminary data.</text>
</comment>
<sequence>MKPALLLAALALVLATPVMADPAAGPSEDTKWTLTVNGDGAILTYAIPDSDDSGPGFSCPGGGDVDIYFFVEHREAVKQDEAGRWLDAKGEPGPWTTKLTITSGKVTETLTADVDADEMNGGSSLVARVSTQSPVLQAFGQTGKIVMEAYGEKSKNPPAPRGLARRFVSVCSK</sequence>
<keyword evidence="1" id="KW-0732">Signal</keyword>